<dbReference type="InterPro" id="IPR002885">
    <property type="entry name" value="PPR_rpt"/>
</dbReference>
<dbReference type="InterPro" id="IPR046960">
    <property type="entry name" value="PPR_At4g14850-like_plant"/>
</dbReference>
<gene>
    <name evidence="3" type="ORF">F3Y22_tig00116982pilonHSYRG00072</name>
</gene>
<accession>A0A6A2XH67</accession>
<name>A0A6A2XH67_HIBSY</name>
<reference evidence="3" key="1">
    <citation type="submission" date="2019-09" db="EMBL/GenBank/DDBJ databases">
        <title>Draft genome information of white flower Hibiscus syriacus.</title>
        <authorList>
            <person name="Kim Y.-M."/>
        </authorList>
    </citation>
    <scope>NUCLEOTIDE SEQUENCE [LARGE SCALE GENOMIC DNA]</scope>
    <source>
        <strain evidence="3">YM2019G1</strain>
    </source>
</reference>
<feature type="repeat" description="PPR" evidence="2">
    <location>
        <begin position="116"/>
        <end position="150"/>
    </location>
</feature>
<dbReference type="PROSITE" id="PS51375">
    <property type="entry name" value="PPR"/>
    <property type="match status" value="2"/>
</dbReference>
<comment type="caution">
    <text evidence="3">The sequence shown here is derived from an EMBL/GenBank/DDBJ whole genome shotgun (WGS) entry which is preliminary data.</text>
</comment>
<feature type="repeat" description="PPR" evidence="2">
    <location>
        <begin position="186"/>
        <end position="220"/>
    </location>
</feature>
<evidence type="ECO:0008006" key="5">
    <source>
        <dbReference type="Google" id="ProtNLM"/>
    </source>
</evidence>
<dbReference type="FunFam" id="1.25.40.10:FF:000427">
    <property type="entry name" value="Pentatricopeptide repeat-containing protein chloroplastic"/>
    <property type="match status" value="1"/>
</dbReference>
<dbReference type="AlphaFoldDB" id="A0A6A2XH67"/>
<evidence type="ECO:0000256" key="1">
    <source>
        <dbReference type="ARBA" id="ARBA00022737"/>
    </source>
</evidence>
<proteinExistence type="predicted"/>
<dbReference type="Proteomes" id="UP000436088">
    <property type="component" value="Unassembled WGS sequence"/>
</dbReference>
<keyword evidence="1" id="KW-0677">Repeat</keyword>
<dbReference type="Pfam" id="PF01535">
    <property type="entry name" value="PPR"/>
    <property type="match status" value="2"/>
</dbReference>
<dbReference type="EMBL" id="VEPZ02001754">
    <property type="protein sequence ID" value="KAE8657789.1"/>
    <property type="molecule type" value="Genomic_DNA"/>
</dbReference>
<organism evidence="3 4">
    <name type="scientific">Hibiscus syriacus</name>
    <name type="common">Rose of Sharon</name>
    <dbReference type="NCBI Taxonomy" id="106335"/>
    <lineage>
        <taxon>Eukaryota</taxon>
        <taxon>Viridiplantae</taxon>
        <taxon>Streptophyta</taxon>
        <taxon>Embryophyta</taxon>
        <taxon>Tracheophyta</taxon>
        <taxon>Spermatophyta</taxon>
        <taxon>Magnoliopsida</taxon>
        <taxon>eudicotyledons</taxon>
        <taxon>Gunneridae</taxon>
        <taxon>Pentapetalae</taxon>
        <taxon>rosids</taxon>
        <taxon>malvids</taxon>
        <taxon>Malvales</taxon>
        <taxon>Malvaceae</taxon>
        <taxon>Malvoideae</taxon>
        <taxon>Hibiscus</taxon>
    </lineage>
</organism>
<keyword evidence="4" id="KW-1185">Reference proteome</keyword>
<evidence type="ECO:0000256" key="2">
    <source>
        <dbReference type="PROSITE-ProRule" id="PRU00708"/>
    </source>
</evidence>
<dbReference type="GO" id="GO:0003723">
    <property type="term" value="F:RNA binding"/>
    <property type="evidence" value="ECO:0007669"/>
    <property type="project" value="InterPro"/>
</dbReference>
<evidence type="ECO:0000313" key="3">
    <source>
        <dbReference type="EMBL" id="KAE8657789.1"/>
    </source>
</evidence>
<dbReference type="PANTHER" id="PTHR24015">
    <property type="entry name" value="OS07G0578800 PROTEIN-RELATED"/>
    <property type="match status" value="1"/>
</dbReference>
<dbReference type="NCBIfam" id="TIGR00756">
    <property type="entry name" value="PPR"/>
    <property type="match status" value="2"/>
</dbReference>
<sequence>MGEANAFFGGMREEGPVFLECYGWWFAKAGDFDNCFRTFRDLTRCSAQPGNYTLPFVLRICRDRMDLLMGSLVHGVVLKSGLCLDHFVCTALVDMCAKSKAIDEARKFFDDTPKRDLVTWTVMIDGYAECGNAKESLVLFDRMRDDDLVPDKVTMVTVVNACAKLGAMQKARLIHDYICTMKFILNVILGTAMVDMYAKCGNVDLAREIFDGMREKNVITWSVMIAAYGYHGQ</sequence>
<dbReference type="InterPro" id="IPR011990">
    <property type="entry name" value="TPR-like_helical_dom_sf"/>
</dbReference>
<protein>
    <recommendedName>
        <fullName evidence="5">Pentatricopeptide repeat-containing protein</fullName>
    </recommendedName>
</protein>
<dbReference type="GO" id="GO:0009451">
    <property type="term" value="P:RNA modification"/>
    <property type="evidence" value="ECO:0007669"/>
    <property type="project" value="InterPro"/>
</dbReference>
<evidence type="ECO:0000313" key="4">
    <source>
        <dbReference type="Proteomes" id="UP000436088"/>
    </source>
</evidence>
<dbReference type="Gene3D" id="1.25.40.10">
    <property type="entry name" value="Tetratricopeptide repeat domain"/>
    <property type="match status" value="2"/>
</dbReference>
<dbReference type="PANTHER" id="PTHR24015:SF1063">
    <property type="entry name" value="OS12G0156900 PROTEIN"/>
    <property type="match status" value="1"/>
</dbReference>
<dbReference type="Pfam" id="PF13041">
    <property type="entry name" value="PPR_2"/>
    <property type="match status" value="1"/>
</dbReference>